<gene>
    <name evidence="1" type="ORF">PNK_p0040</name>
</gene>
<dbReference type="RefSeq" id="WP_059062505.1">
    <property type="nucleotide sequence ID" value="NZ_LN879503.1"/>
</dbReference>
<geneLocation type="plasmid" evidence="2">
    <name>pPNK</name>
</geneLocation>
<evidence type="ECO:0000313" key="1">
    <source>
        <dbReference type="EMBL" id="CUI18094.1"/>
    </source>
</evidence>
<sequence>MHVNNNQISSSFDLAVDNQHAHSSPQTGAINTRPAVIINTFTNGTDVAKSANSINSQFAKLTPQTQSEKSIKASSIHKKPIQKEEIKDAVIVEGSDKEYLLDKINLIFSNGLSHDNYSALCGDKVLRADSPELLEKDPSEIDSKLLVLKQQNGELALAVTQDQLSLLRNKNLTYVDANGQTRRYSFVVINNSTQDRLQIALDKFHQTHIAPLLKQKESDSAEERTPFISTCLKSVTKITTQEKIERRDNESVDPKVQELARKNRSFFSHNQVDNCQKSRS</sequence>
<dbReference type="AlphaFoldDB" id="A0A0U5JF05"/>
<evidence type="ECO:0000313" key="2">
    <source>
        <dbReference type="Proteomes" id="UP000069902"/>
    </source>
</evidence>
<protein>
    <submittedName>
        <fullName evidence="1">Uncharacterized protein</fullName>
    </submittedName>
</protein>
<organism evidence="1 2">
    <name type="scientific">Candidatus Protochlamydia naegleriophila</name>
    <dbReference type="NCBI Taxonomy" id="389348"/>
    <lineage>
        <taxon>Bacteria</taxon>
        <taxon>Pseudomonadati</taxon>
        <taxon>Chlamydiota</taxon>
        <taxon>Chlamydiia</taxon>
        <taxon>Parachlamydiales</taxon>
        <taxon>Parachlamydiaceae</taxon>
        <taxon>Candidatus Protochlamydia</taxon>
    </lineage>
</organism>
<name>A0A0U5JF05_9BACT</name>
<reference evidence="2" key="1">
    <citation type="submission" date="2015-09" db="EMBL/GenBank/DDBJ databases">
        <authorList>
            <person name="Bertelli C."/>
        </authorList>
    </citation>
    <scope>NUCLEOTIDE SEQUENCE [LARGE SCALE GENOMIC DNA]</scope>
    <source>
        <strain evidence="2">KNic</strain>
        <plasmid evidence="2">pPNK</plasmid>
    </source>
</reference>
<dbReference type="KEGG" id="pnl:PNK_p0040"/>
<accession>A0A0U5JF05</accession>
<keyword evidence="2" id="KW-1185">Reference proteome</keyword>
<dbReference type="InParanoid" id="A0A0U5JF05"/>
<proteinExistence type="predicted"/>
<dbReference type="PATRIC" id="fig|389348.3.peg.2802"/>
<dbReference type="Proteomes" id="UP000069902">
    <property type="component" value="Plasmid pPNK"/>
</dbReference>
<dbReference type="EMBL" id="LN879503">
    <property type="protein sequence ID" value="CUI18094.1"/>
    <property type="molecule type" value="Genomic_DNA"/>
</dbReference>